<evidence type="ECO:0000313" key="2">
    <source>
        <dbReference type="EMBL" id="JAD53528.1"/>
    </source>
</evidence>
<dbReference type="PROSITE" id="PS50994">
    <property type="entry name" value="INTEGRASE"/>
    <property type="match status" value="1"/>
</dbReference>
<dbReference type="GO" id="GO:0003676">
    <property type="term" value="F:nucleic acid binding"/>
    <property type="evidence" value="ECO:0007669"/>
    <property type="project" value="InterPro"/>
</dbReference>
<name>A0A0A9AUI7_ARUDO</name>
<dbReference type="InterPro" id="IPR001584">
    <property type="entry name" value="Integrase_cat-core"/>
</dbReference>
<reference evidence="2" key="1">
    <citation type="submission" date="2014-09" db="EMBL/GenBank/DDBJ databases">
        <authorList>
            <person name="Magalhaes I.L.F."/>
            <person name="Oliveira U."/>
            <person name="Santos F.R."/>
            <person name="Vidigal T.H.D.A."/>
            <person name="Brescovit A.D."/>
            <person name="Santos A.J."/>
        </authorList>
    </citation>
    <scope>NUCLEOTIDE SEQUENCE</scope>
    <source>
        <tissue evidence="2">Shoot tissue taken approximately 20 cm above the soil surface</tissue>
    </source>
</reference>
<dbReference type="EMBL" id="GBRH01244367">
    <property type="protein sequence ID" value="JAD53528.1"/>
    <property type="molecule type" value="Transcribed_RNA"/>
</dbReference>
<dbReference type="InterPro" id="IPR036397">
    <property type="entry name" value="RNaseH_sf"/>
</dbReference>
<organism evidence="2">
    <name type="scientific">Arundo donax</name>
    <name type="common">Giant reed</name>
    <name type="synonym">Donax arundinaceus</name>
    <dbReference type="NCBI Taxonomy" id="35708"/>
    <lineage>
        <taxon>Eukaryota</taxon>
        <taxon>Viridiplantae</taxon>
        <taxon>Streptophyta</taxon>
        <taxon>Embryophyta</taxon>
        <taxon>Tracheophyta</taxon>
        <taxon>Spermatophyta</taxon>
        <taxon>Magnoliopsida</taxon>
        <taxon>Liliopsida</taxon>
        <taxon>Poales</taxon>
        <taxon>Poaceae</taxon>
        <taxon>PACMAD clade</taxon>
        <taxon>Arundinoideae</taxon>
        <taxon>Arundineae</taxon>
        <taxon>Arundo</taxon>
    </lineage>
</organism>
<accession>A0A0A9AUI7</accession>
<dbReference type="Gene3D" id="3.30.420.10">
    <property type="entry name" value="Ribonuclease H-like superfamily/Ribonuclease H"/>
    <property type="match status" value="1"/>
</dbReference>
<dbReference type="AlphaFoldDB" id="A0A0A9AUI7"/>
<reference evidence="2" key="2">
    <citation type="journal article" date="2015" name="Data Brief">
        <title>Shoot transcriptome of the giant reed, Arundo donax.</title>
        <authorList>
            <person name="Barrero R.A."/>
            <person name="Guerrero F.D."/>
            <person name="Moolhuijzen P."/>
            <person name="Goolsby J.A."/>
            <person name="Tidwell J."/>
            <person name="Bellgard S.E."/>
            <person name="Bellgard M.I."/>
        </authorList>
    </citation>
    <scope>NUCLEOTIDE SEQUENCE</scope>
    <source>
        <tissue evidence="2">Shoot tissue taken approximately 20 cm above the soil surface</tissue>
    </source>
</reference>
<dbReference type="PANTHER" id="PTHR35046:SF26">
    <property type="entry name" value="RNA-DIRECTED DNA POLYMERASE"/>
    <property type="match status" value="1"/>
</dbReference>
<dbReference type="InterPro" id="IPR012337">
    <property type="entry name" value="RNaseH-like_sf"/>
</dbReference>
<dbReference type="PANTHER" id="PTHR35046">
    <property type="entry name" value="ZINC KNUCKLE (CCHC-TYPE) FAMILY PROTEIN"/>
    <property type="match status" value="1"/>
</dbReference>
<sequence>MGRYCHGLHWEDIAMDFIEALPRVNGKSVILTVIDRFSKFAHFIPLAHPYTAESVARVFFSEIVRLHGLPATIVSDRDVVFTSRFWTELFQLAGVKLLKSTAFHPQTDGQSEAANKVITMYLRCMTGDRPRQWVQWLA</sequence>
<dbReference type="GO" id="GO:0015074">
    <property type="term" value="P:DNA integration"/>
    <property type="evidence" value="ECO:0007669"/>
    <property type="project" value="InterPro"/>
</dbReference>
<feature type="domain" description="Integrase catalytic" evidence="1">
    <location>
        <begin position="5"/>
        <end position="138"/>
    </location>
</feature>
<dbReference type="Pfam" id="PF00665">
    <property type="entry name" value="rve"/>
    <property type="match status" value="1"/>
</dbReference>
<protein>
    <recommendedName>
        <fullName evidence="1">Integrase catalytic domain-containing protein</fullName>
    </recommendedName>
</protein>
<proteinExistence type="predicted"/>
<evidence type="ECO:0000259" key="1">
    <source>
        <dbReference type="PROSITE" id="PS50994"/>
    </source>
</evidence>
<dbReference type="SUPFAM" id="SSF53098">
    <property type="entry name" value="Ribonuclease H-like"/>
    <property type="match status" value="1"/>
</dbReference>